<dbReference type="Pfam" id="PF04488">
    <property type="entry name" value="Gly_transf_sug"/>
    <property type="match status" value="1"/>
</dbReference>
<comment type="caution">
    <text evidence="2">The sequence shown here is derived from an EMBL/GenBank/DDBJ whole genome shotgun (WGS) entry which is preliminary data.</text>
</comment>
<keyword evidence="3" id="KW-1185">Reference proteome</keyword>
<evidence type="ECO:0000313" key="2">
    <source>
        <dbReference type="EMBL" id="NVN41054.1"/>
    </source>
</evidence>
<dbReference type="GO" id="GO:0000030">
    <property type="term" value="F:mannosyltransferase activity"/>
    <property type="evidence" value="ECO:0007669"/>
    <property type="project" value="TreeGrafter"/>
</dbReference>
<evidence type="ECO:0000313" key="3">
    <source>
        <dbReference type="Proteomes" id="UP000585665"/>
    </source>
</evidence>
<name>A0A850PAH6_9PROT</name>
<dbReference type="SUPFAM" id="SSF53448">
    <property type="entry name" value="Nucleotide-diphospho-sugar transferases"/>
    <property type="match status" value="1"/>
</dbReference>
<dbReference type="RefSeq" id="WP_176613976.1">
    <property type="nucleotide sequence ID" value="NZ_JABXXR010000086.1"/>
</dbReference>
<dbReference type="InterPro" id="IPR051706">
    <property type="entry name" value="Glycosyltransferase_domain"/>
</dbReference>
<keyword evidence="1" id="KW-0808">Transferase</keyword>
<protein>
    <recommendedName>
        <fullName evidence="4">Mannosyltransferase</fullName>
    </recommendedName>
</protein>
<dbReference type="AlphaFoldDB" id="A0A850PAH6"/>
<dbReference type="InterPro" id="IPR007577">
    <property type="entry name" value="GlycoTrfase_DXD_sugar-bd_CS"/>
</dbReference>
<proteinExistence type="predicted"/>
<dbReference type="EMBL" id="JABXXR010000086">
    <property type="protein sequence ID" value="NVN41054.1"/>
    <property type="molecule type" value="Genomic_DNA"/>
</dbReference>
<dbReference type="PANTHER" id="PTHR32385">
    <property type="entry name" value="MANNOSYL PHOSPHORYLINOSITOL CERAMIDE SYNTHASE"/>
    <property type="match status" value="1"/>
</dbReference>
<gene>
    <name evidence="2" type="ORF">HUK82_10865</name>
</gene>
<reference evidence="2 3" key="1">
    <citation type="submission" date="2020-06" db="EMBL/GenBank/DDBJ databases">
        <title>Description of novel acetic acid bacteria.</title>
        <authorList>
            <person name="Sombolestani A."/>
        </authorList>
    </citation>
    <scope>NUCLEOTIDE SEQUENCE [LARGE SCALE GENOMIC DNA]</scope>
    <source>
        <strain evidence="2 3">LMG 27010</strain>
    </source>
</reference>
<evidence type="ECO:0008006" key="4">
    <source>
        <dbReference type="Google" id="ProtNLM"/>
    </source>
</evidence>
<dbReference type="GO" id="GO:0051999">
    <property type="term" value="P:mannosyl-inositol phosphorylceramide biosynthetic process"/>
    <property type="evidence" value="ECO:0007669"/>
    <property type="project" value="TreeGrafter"/>
</dbReference>
<dbReference type="GO" id="GO:0016020">
    <property type="term" value="C:membrane"/>
    <property type="evidence" value="ECO:0007669"/>
    <property type="project" value="GOC"/>
</dbReference>
<dbReference type="Proteomes" id="UP000585665">
    <property type="component" value="Unassembled WGS sequence"/>
</dbReference>
<dbReference type="PANTHER" id="PTHR32385:SF15">
    <property type="entry name" value="INOSITOL PHOSPHOCERAMIDE MANNOSYLTRANSFERASE 1"/>
    <property type="match status" value="1"/>
</dbReference>
<sequence length="274" mass="30119">MVHSSAGPQRPASPRTTMDFFRALQDGIESGWIPTLSADDVSCPDQSALPPTIPRRISQYWHSETLPEDVARSIEKVRHHNPGFEMVLTHDDAARAFLEAHFGRDMVALFDACFHPTMRSDLWRVCDLYVHGGVYIDVDIAMHAPIAHVTGRAVYDCFLMYAIGAPWCIENGLIIARRHHPALEEVLHALTDSLTRFRSDPASFENIWVNTGPGVTTVGIVRHLLATTPETASQAGGGCLLGHHGRGGASYGHDELAYKASPAGNWRTARPPAR</sequence>
<dbReference type="InterPro" id="IPR029044">
    <property type="entry name" value="Nucleotide-diphossugar_trans"/>
</dbReference>
<evidence type="ECO:0000256" key="1">
    <source>
        <dbReference type="ARBA" id="ARBA00022679"/>
    </source>
</evidence>
<accession>A0A850PAH6</accession>
<organism evidence="2 3">
    <name type="scientific">Ameyamaea chiangmaiensis</name>
    <dbReference type="NCBI Taxonomy" id="442969"/>
    <lineage>
        <taxon>Bacteria</taxon>
        <taxon>Pseudomonadati</taxon>
        <taxon>Pseudomonadota</taxon>
        <taxon>Alphaproteobacteria</taxon>
        <taxon>Acetobacterales</taxon>
        <taxon>Acetobacteraceae</taxon>
        <taxon>Ameyamaea</taxon>
    </lineage>
</organism>
<dbReference type="Gene3D" id="3.90.550.20">
    <property type="match status" value="1"/>
</dbReference>